<keyword evidence="4" id="KW-1185">Reference proteome</keyword>
<dbReference type="EMBL" id="CP022521">
    <property type="protein sequence ID" value="ASO18213.1"/>
    <property type="molecule type" value="Genomic_DNA"/>
</dbReference>
<gene>
    <name evidence="3" type="ORF">AHOG_02765</name>
</gene>
<dbReference type="AlphaFoldDB" id="A0A221VXJ2"/>
<protein>
    <submittedName>
        <fullName evidence="3">Uncharacterized protein</fullName>
    </submittedName>
</protein>
<evidence type="ECO:0000256" key="2">
    <source>
        <dbReference type="SAM" id="Phobius"/>
    </source>
</evidence>
<feature type="region of interest" description="Disordered" evidence="1">
    <location>
        <begin position="1"/>
        <end position="36"/>
    </location>
</feature>
<accession>A0A221VXJ2</accession>
<dbReference type="KEGG" id="ahg:AHOG_02765"/>
<evidence type="ECO:0000256" key="1">
    <source>
        <dbReference type="SAM" id="MobiDB-lite"/>
    </source>
</evidence>
<evidence type="ECO:0000313" key="4">
    <source>
        <dbReference type="Proteomes" id="UP000204221"/>
    </source>
</evidence>
<dbReference type="OrthoDB" id="5181787at2"/>
<dbReference type="RefSeq" id="WP_093939951.1">
    <property type="nucleotide sequence ID" value="NZ_CP022521.1"/>
</dbReference>
<reference evidence="3 4" key="1">
    <citation type="submission" date="2017-07" db="EMBL/GenBank/DDBJ databases">
        <title>Complete genome sequence of Actinoalloteichus hoggarensis DSM 45943, type strain of Actinoalloteichus hoggarensis.</title>
        <authorList>
            <person name="Ruckert C."/>
            <person name="Nouioui I."/>
            <person name="Willmese J."/>
            <person name="van Wezel G."/>
            <person name="Klenk H.-P."/>
            <person name="Kalinowski J."/>
            <person name="Zotchev S.B."/>
        </authorList>
    </citation>
    <scope>NUCLEOTIDE SEQUENCE [LARGE SCALE GENOMIC DNA]</scope>
    <source>
        <strain evidence="3 4">DSM 45943</strain>
    </source>
</reference>
<keyword evidence="2" id="KW-0472">Membrane</keyword>
<organism evidence="3 4">
    <name type="scientific">Actinoalloteichus hoggarensis</name>
    <dbReference type="NCBI Taxonomy" id="1470176"/>
    <lineage>
        <taxon>Bacteria</taxon>
        <taxon>Bacillati</taxon>
        <taxon>Actinomycetota</taxon>
        <taxon>Actinomycetes</taxon>
        <taxon>Pseudonocardiales</taxon>
        <taxon>Pseudonocardiaceae</taxon>
        <taxon>Actinoalloteichus</taxon>
    </lineage>
</organism>
<feature type="transmembrane region" description="Helical" evidence="2">
    <location>
        <begin position="76"/>
        <end position="93"/>
    </location>
</feature>
<name>A0A221VXJ2_9PSEU</name>
<keyword evidence="2" id="KW-1133">Transmembrane helix</keyword>
<keyword evidence="2" id="KW-0812">Transmembrane</keyword>
<feature type="compositionally biased region" description="Low complexity" evidence="1">
    <location>
        <begin position="244"/>
        <end position="257"/>
    </location>
</feature>
<dbReference type="Proteomes" id="UP000204221">
    <property type="component" value="Chromosome"/>
</dbReference>
<proteinExistence type="predicted"/>
<evidence type="ECO:0000313" key="3">
    <source>
        <dbReference type="EMBL" id="ASO18213.1"/>
    </source>
</evidence>
<sequence>MADLRRPDDSDEAPPSNAALPAGSAPSPDQLDAVQRREFEDFRRFQEYQRFQAAQNEEKPPEKAVPLWRRMLRRRFVRRLVMFAILVVVALLVQQCMFGGGGSASGPNAQSPGFGTGGSVRPDNPRETVRTVYHYIGHHETGDRRPCTLFTASAAAEFAEAHGAEDCTAAVRGLAAEVTDPEQYASPQFGSGVGRVDGDTKEISSCRSMTVRGGPSLGTFALARHSDGGWQVTGYTIEEDCAQAPPSESESESAADPTVTGRPSETVRLLHTHVVFGPASQGCALFSAEAAAAFATAFGAPDCASAVRTLGEDVETSYRSPGFPDSANSSTDGVAIISSCEMTIAGGPPLGIFELTYQDDTRSWLITDHQSEDCG</sequence>
<feature type="region of interest" description="Disordered" evidence="1">
    <location>
        <begin position="242"/>
        <end position="263"/>
    </location>
</feature>